<dbReference type="InterPro" id="IPR036188">
    <property type="entry name" value="FAD/NAD-bd_sf"/>
</dbReference>
<dbReference type="STRING" id="988480.A0A075ANX2"/>
<dbReference type="SUPFAM" id="SSF51905">
    <property type="entry name" value="FAD/NAD(P)-binding domain"/>
    <property type="match status" value="1"/>
</dbReference>
<protein>
    <recommendedName>
        <fullName evidence="5">RGS domain-containing protein</fullName>
    </recommendedName>
</protein>
<keyword evidence="7" id="KW-1185">Reference proteome</keyword>
<accession>A0A075ANX2</accession>
<dbReference type="Pfam" id="PF07992">
    <property type="entry name" value="Pyr_redox_2"/>
    <property type="match status" value="1"/>
</dbReference>
<evidence type="ECO:0000256" key="2">
    <source>
        <dbReference type="ARBA" id="ARBA00022630"/>
    </source>
</evidence>
<keyword evidence="4" id="KW-0560">Oxidoreductase</keyword>
<dbReference type="GO" id="GO:0005737">
    <property type="term" value="C:cytoplasm"/>
    <property type="evidence" value="ECO:0007669"/>
    <property type="project" value="TreeGrafter"/>
</dbReference>
<dbReference type="SUPFAM" id="SSF48097">
    <property type="entry name" value="Regulator of G-protein signaling, RGS"/>
    <property type="match status" value="1"/>
</dbReference>
<evidence type="ECO:0000259" key="5">
    <source>
        <dbReference type="PROSITE" id="PS50132"/>
    </source>
</evidence>
<dbReference type="Pfam" id="PF00615">
    <property type="entry name" value="RGS"/>
    <property type="match status" value="1"/>
</dbReference>
<dbReference type="EMBL" id="KE561209">
    <property type="protein sequence ID" value="EPZ31589.1"/>
    <property type="molecule type" value="Genomic_DNA"/>
</dbReference>
<dbReference type="InterPro" id="IPR036305">
    <property type="entry name" value="RGS_sf"/>
</dbReference>
<evidence type="ECO:0000313" key="6">
    <source>
        <dbReference type="EMBL" id="EPZ31589.1"/>
    </source>
</evidence>
<reference evidence="6 7" key="1">
    <citation type="journal article" date="2013" name="Curr. Biol.">
        <title>Shared signatures of parasitism and phylogenomics unite Cryptomycota and microsporidia.</title>
        <authorList>
            <person name="James T.Y."/>
            <person name="Pelin A."/>
            <person name="Bonen L."/>
            <person name="Ahrendt S."/>
            <person name="Sain D."/>
            <person name="Corradi N."/>
            <person name="Stajich J.E."/>
        </authorList>
    </citation>
    <scope>NUCLEOTIDE SEQUENCE [LARGE SCALE GENOMIC DNA]</scope>
    <source>
        <strain evidence="6 7">CSF55</strain>
    </source>
</reference>
<organism evidence="6 7">
    <name type="scientific">Rozella allomycis (strain CSF55)</name>
    <dbReference type="NCBI Taxonomy" id="988480"/>
    <lineage>
        <taxon>Eukaryota</taxon>
        <taxon>Fungi</taxon>
        <taxon>Fungi incertae sedis</taxon>
        <taxon>Cryptomycota</taxon>
        <taxon>Cryptomycota incertae sedis</taxon>
        <taxon>Rozella</taxon>
    </lineage>
</organism>
<evidence type="ECO:0000256" key="1">
    <source>
        <dbReference type="ARBA" id="ARBA00006442"/>
    </source>
</evidence>
<keyword evidence="3" id="KW-0274">FAD</keyword>
<feature type="domain" description="RGS" evidence="5">
    <location>
        <begin position="10"/>
        <end position="133"/>
    </location>
</feature>
<dbReference type="InterPro" id="IPR023753">
    <property type="entry name" value="FAD/NAD-binding_dom"/>
</dbReference>
<name>A0A075ANX2_ROZAC</name>
<dbReference type="Proteomes" id="UP000030755">
    <property type="component" value="Unassembled WGS sequence"/>
</dbReference>
<dbReference type="InterPro" id="IPR044926">
    <property type="entry name" value="RGS_subdomain_2"/>
</dbReference>
<dbReference type="Gene3D" id="3.50.50.100">
    <property type="match status" value="1"/>
</dbReference>
<evidence type="ECO:0000256" key="4">
    <source>
        <dbReference type="ARBA" id="ARBA00023002"/>
    </source>
</evidence>
<dbReference type="PANTHER" id="PTHR43735:SF3">
    <property type="entry name" value="FERROPTOSIS SUPPRESSOR PROTEIN 1"/>
    <property type="match status" value="1"/>
</dbReference>
<evidence type="ECO:0000313" key="7">
    <source>
        <dbReference type="Proteomes" id="UP000030755"/>
    </source>
</evidence>
<sequence length="558" mass="63174">MFANLKDDTSIEEILKNHDLKSLLYQFSVKQLAEENIIFLDEYHQIKNFIETKDEDLQNDLRIKLNGLFSNFIEDSSQYALNIPDATKTDALKRWKEQTTKETPLSAIFSILDETYKHVRDLLKTSSILPFAQELKQATKNAINSSKILPKQKRVVIIGAGFCGTLVARLLDKYKAFQVVLIDRKPVFESTPYSIMAMVDPDLQEKILLPLDNLLKNGVFIQGHVTKLRSNSVDVNGTNIPFDYLVLGMGSSYKSGIKAQNWSVNYRKKNYLESFEKIKEAKKILIVGGGTGMRLEGIELATQIKSFDPSKNIVLMDSNDRLMKRSSPAVGERIIKELKKMGIEIHLRTRFLKYDAVKNVYKTSVGEIKADFMMWASGIQPNSDLVKEFNADLVNEMGYIKANNDLTVVGMPKMFVGGDLKSLKEEKMAFTAQVDGIMIANNICRAELGKELFQRGKEHPPLVNDGMHFVSLGLNKVPKQMMFPCLKGHFFYVSPKVYKMKMDFLPTGMSVLKGEREPLGLYGKSRVEKILLSEPVVDQEASNGRLEAKSKKHIDSNE</sequence>
<dbReference type="OrthoDB" id="202203at2759"/>
<dbReference type="Gene3D" id="1.10.167.10">
    <property type="entry name" value="Regulator of G-protein Signalling 4, domain 2"/>
    <property type="match status" value="1"/>
</dbReference>
<dbReference type="PANTHER" id="PTHR43735">
    <property type="entry name" value="APOPTOSIS-INDUCING FACTOR 1"/>
    <property type="match status" value="1"/>
</dbReference>
<dbReference type="GO" id="GO:0050660">
    <property type="term" value="F:flavin adenine dinucleotide binding"/>
    <property type="evidence" value="ECO:0007669"/>
    <property type="project" value="TreeGrafter"/>
</dbReference>
<proteinExistence type="inferred from homology"/>
<comment type="similarity">
    <text evidence="1">Belongs to the FAD-dependent oxidoreductase family.</text>
</comment>
<dbReference type="HOGENOM" id="CLU_488472_0_0_1"/>
<evidence type="ECO:0000256" key="3">
    <source>
        <dbReference type="ARBA" id="ARBA00022827"/>
    </source>
</evidence>
<gene>
    <name evidence="6" type="ORF">O9G_000068</name>
</gene>
<keyword evidence="2" id="KW-0285">Flavoprotein</keyword>
<dbReference type="InterPro" id="IPR016137">
    <property type="entry name" value="RGS"/>
</dbReference>
<dbReference type="GO" id="GO:0004174">
    <property type="term" value="F:electron-transferring-flavoprotein dehydrogenase activity"/>
    <property type="evidence" value="ECO:0007669"/>
    <property type="project" value="TreeGrafter"/>
</dbReference>
<dbReference type="AlphaFoldDB" id="A0A075ANX2"/>
<dbReference type="PROSITE" id="PS50132">
    <property type="entry name" value="RGS"/>
    <property type="match status" value="1"/>
</dbReference>